<organism evidence="1 2">
    <name type="scientific">Teredinibacter turnerae (strain ATCC 39867 / T7901)</name>
    <dbReference type="NCBI Taxonomy" id="377629"/>
    <lineage>
        <taxon>Bacteria</taxon>
        <taxon>Pseudomonadati</taxon>
        <taxon>Pseudomonadota</taxon>
        <taxon>Gammaproteobacteria</taxon>
        <taxon>Cellvibrionales</taxon>
        <taxon>Cellvibrionaceae</taxon>
        <taxon>Teredinibacter</taxon>
    </lineage>
</organism>
<sequence>MNRFWFLPLVQRNPVVPTYFGLVNICTNLVIKDTSGNKNKTNSPFCQLF</sequence>
<evidence type="ECO:0000313" key="2">
    <source>
        <dbReference type="Proteomes" id="UP000009080"/>
    </source>
</evidence>
<accession>C5BPI0</accession>
<reference evidence="1 2" key="1">
    <citation type="journal article" date="2009" name="PLoS ONE">
        <title>The complete genome of Teredinibacter turnerae T7901: an intracellular endosymbiont of marine wood-boring bivalves (shipworms).</title>
        <authorList>
            <person name="Yang J.C."/>
            <person name="Madupu R."/>
            <person name="Durkin A.S."/>
            <person name="Ekborg N.A."/>
            <person name="Pedamallu C.S."/>
            <person name="Hostetler J.B."/>
            <person name="Radune D."/>
            <person name="Toms B.S."/>
            <person name="Henrissat B."/>
            <person name="Coutinho P.M."/>
            <person name="Schwarz S."/>
            <person name="Field L."/>
            <person name="Trindade-Silva A.E."/>
            <person name="Soares C.A.G."/>
            <person name="Elshahawi S."/>
            <person name="Hanora A."/>
            <person name="Schmidt E.W."/>
            <person name="Haygood M.G."/>
            <person name="Posfai J."/>
            <person name="Benner J."/>
            <person name="Madinger C."/>
            <person name="Nove J."/>
            <person name="Anton B."/>
            <person name="Chaudhary K."/>
            <person name="Foster J."/>
            <person name="Holman A."/>
            <person name="Kumar S."/>
            <person name="Lessard P.A."/>
            <person name="Luyten Y.A."/>
            <person name="Slatko B."/>
            <person name="Wood N."/>
            <person name="Wu B."/>
            <person name="Teplitski M."/>
            <person name="Mougous J.D."/>
            <person name="Ward N."/>
            <person name="Eisen J.A."/>
            <person name="Badger J.H."/>
            <person name="Distel D.L."/>
        </authorList>
    </citation>
    <scope>NUCLEOTIDE SEQUENCE [LARGE SCALE GENOMIC DNA]</scope>
    <source>
        <strain evidence="2">ATCC 39867 / T7901</strain>
    </source>
</reference>
<keyword evidence="2" id="KW-1185">Reference proteome</keyword>
<dbReference type="Proteomes" id="UP000009080">
    <property type="component" value="Chromosome"/>
</dbReference>
<name>C5BPI0_TERTT</name>
<dbReference type="KEGG" id="ttu:TERTU_0795"/>
<evidence type="ECO:0000313" key="1">
    <source>
        <dbReference type="EMBL" id="ACR12176.1"/>
    </source>
</evidence>
<protein>
    <submittedName>
        <fullName evidence="1">Uncharacterized protein</fullName>
    </submittedName>
</protein>
<dbReference type="HOGENOM" id="CLU_3141650_0_0_6"/>
<dbReference type="EMBL" id="CP001614">
    <property type="protein sequence ID" value="ACR12176.1"/>
    <property type="molecule type" value="Genomic_DNA"/>
</dbReference>
<dbReference type="STRING" id="377629.TERTU_0795"/>
<proteinExistence type="predicted"/>
<gene>
    <name evidence="1" type="ordered locus">TERTU_0795</name>
</gene>
<dbReference type="AlphaFoldDB" id="C5BPI0"/>